<organism evidence="1 2">
    <name type="scientific">Brassica carinata</name>
    <name type="common">Ethiopian mustard</name>
    <name type="synonym">Abyssinian cabbage</name>
    <dbReference type="NCBI Taxonomy" id="52824"/>
    <lineage>
        <taxon>Eukaryota</taxon>
        <taxon>Viridiplantae</taxon>
        <taxon>Streptophyta</taxon>
        <taxon>Embryophyta</taxon>
        <taxon>Tracheophyta</taxon>
        <taxon>Spermatophyta</taxon>
        <taxon>Magnoliopsida</taxon>
        <taxon>eudicotyledons</taxon>
        <taxon>Gunneridae</taxon>
        <taxon>Pentapetalae</taxon>
        <taxon>rosids</taxon>
        <taxon>malvids</taxon>
        <taxon>Brassicales</taxon>
        <taxon>Brassicaceae</taxon>
        <taxon>Brassiceae</taxon>
        <taxon>Brassica</taxon>
    </lineage>
</organism>
<gene>
    <name evidence="1" type="ORF">Bca52824_002841</name>
</gene>
<protein>
    <submittedName>
        <fullName evidence="1">Uncharacterized protein</fullName>
    </submittedName>
</protein>
<reference evidence="1 2" key="1">
    <citation type="submission" date="2020-02" db="EMBL/GenBank/DDBJ databases">
        <authorList>
            <person name="Ma Q."/>
            <person name="Huang Y."/>
            <person name="Song X."/>
            <person name="Pei D."/>
        </authorList>
    </citation>
    <scope>NUCLEOTIDE SEQUENCE [LARGE SCALE GENOMIC DNA]</scope>
    <source>
        <strain evidence="1">Sxm20200214</strain>
        <tissue evidence="1">Leaf</tissue>
    </source>
</reference>
<comment type="caution">
    <text evidence="1">The sequence shown here is derived from an EMBL/GenBank/DDBJ whole genome shotgun (WGS) entry which is preliminary data.</text>
</comment>
<accession>A0A8X7WL12</accession>
<evidence type="ECO:0000313" key="2">
    <source>
        <dbReference type="Proteomes" id="UP000886595"/>
    </source>
</evidence>
<evidence type="ECO:0000313" key="1">
    <source>
        <dbReference type="EMBL" id="KAG2331661.1"/>
    </source>
</evidence>
<keyword evidence="2" id="KW-1185">Reference proteome</keyword>
<proteinExistence type="predicted"/>
<dbReference type="Proteomes" id="UP000886595">
    <property type="component" value="Unassembled WGS sequence"/>
</dbReference>
<name>A0A8X7WL12_BRACI</name>
<dbReference type="AlphaFoldDB" id="A0A8X7WL12"/>
<sequence>MIYLLVASRGLCDGLPETSFGNCVITEILDIDIPKMVFGGYLKSFDERSCSGKCLKHLFLKNNHETKSMVKGDSFDIKTTLRAEFPMFKRVISLEEKLEQYVDAVNMIICSDSFTTPHSFRFVLKVQVYEVFHFPRPPELLCNKMWAKVYGFLKYGQRICKVR</sequence>
<dbReference type="EMBL" id="JAAMPC010000001">
    <property type="protein sequence ID" value="KAG2331661.1"/>
    <property type="molecule type" value="Genomic_DNA"/>
</dbReference>